<comment type="caution">
    <text evidence="2">The sequence shown here is derived from an EMBL/GenBank/DDBJ whole genome shotgun (WGS) entry which is preliminary data.</text>
</comment>
<reference evidence="2" key="2">
    <citation type="submission" date="2021-02" db="EMBL/GenBank/DDBJ databases">
        <authorList>
            <person name="Kimball J.A."/>
            <person name="Haas M.W."/>
            <person name="Macchietto M."/>
            <person name="Kono T."/>
            <person name="Duquette J."/>
            <person name="Shao M."/>
        </authorList>
    </citation>
    <scope>NUCLEOTIDE SEQUENCE</scope>
    <source>
        <tissue evidence="2">Fresh leaf tissue</tissue>
    </source>
</reference>
<dbReference type="CDD" id="cd23509">
    <property type="entry name" value="Gnk2-like"/>
    <property type="match status" value="2"/>
</dbReference>
<dbReference type="PANTHER" id="PTHR32411:SF55">
    <property type="entry name" value="CYSTEINE-RICH REPEAT SECRETORY PROTEIN 55"/>
    <property type="match status" value="1"/>
</dbReference>
<dbReference type="EMBL" id="JAAALK010000286">
    <property type="protein sequence ID" value="KAG8063625.1"/>
    <property type="molecule type" value="Genomic_DNA"/>
</dbReference>
<accession>A0A8J5SMU9</accession>
<dbReference type="InterPro" id="IPR002902">
    <property type="entry name" value="GNK2"/>
</dbReference>
<dbReference type="AlphaFoldDB" id="A0A8J5SMU9"/>
<dbReference type="Proteomes" id="UP000729402">
    <property type="component" value="Unassembled WGS sequence"/>
</dbReference>
<dbReference type="PROSITE" id="PS51473">
    <property type="entry name" value="GNK2"/>
    <property type="match status" value="2"/>
</dbReference>
<gene>
    <name evidence="2" type="ORF">GUJ93_ZPchr0003g18372</name>
</gene>
<sequence>MAMDPVGSVCSGGIYPKGSRALANINSTVHELAAKASASGFATSSVGRGSTAIYGLAQCRGDVSPSRCKACLAAAAAQILEICNDAYELKIWFDYCFMRYKNANFSGQIDMGDSVNLASAQTMDNPKTFQRAVGKVMGKATAQAVAAGSGGLGRAKQQYTPFVSVYVAHYRVILHSSSTESKLSDWHHGIHQQKSAVTLLVLVSLALLPLGMAMMDPIGVYCTGAVYAKGSKGFANINSVVSDLAARGSVTGFATSSVGKGNNVIYGLAQCRGDVPDSDCAARLAGAASQIATSCNYPSDARIWYDYCFMRYKNEDFIGQMDADTAPAPA</sequence>
<feature type="domain" description="Gnk2-homologous" evidence="1">
    <location>
        <begin position="215"/>
        <end position="317"/>
    </location>
</feature>
<evidence type="ECO:0000259" key="1">
    <source>
        <dbReference type="PROSITE" id="PS51473"/>
    </source>
</evidence>
<dbReference type="OrthoDB" id="1731016at2759"/>
<reference evidence="2" key="1">
    <citation type="journal article" date="2021" name="bioRxiv">
        <title>Whole Genome Assembly and Annotation of Northern Wild Rice, Zizania palustris L., Supports a Whole Genome Duplication in the Zizania Genus.</title>
        <authorList>
            <person name="Haas M."/>
            <person name="Kono T."/>
            <person name="Macchietto M."/>
            <person name="Millas R."/>
            <person name="McGilp L."/>
            <person name="Shao M."/>
            <person name="Duquette J."/>
            <person name="Hirsch C.N."/>
            <person name="Kimball J."/>
        </authorList>
    </citation>
    <scope>NUCLEOTIDE SEQUENCE</scope>
    <source>
        <tissue evidence="2">Fresh leaf tissue</tissue>
    </source>
</reference>
<dbReference type="PANTHER" id="PTHR32411">
    <property type="entry name" value="CYSTEINE-RICH REPEAT SECRETORY PROTEIN 38-RELATED"/>
    <property type="match status" value="1"/>
</dbReference>
<feature type="domain" description="Gnk2-homologous" evidence="1">
    <location>
        <begin position="3"/>
        <end position="105"/>
    </location>
</feature>
<dbReference type="Pfam" id="PF01657">
    <property type="entry name" value="Stress-antifung"/>
    <property type="match status" value="2"/>
</dbReference>
<name>A0A8J5SMU9_ZIZPA</name>
<evidence type="ECO:0000313" key="2">
    <source>
        <dbReference type="EMBL" id="KAG8063625.1"/>
    </source>
</evidence>
<protein>
    <recommendedName>
        <fullName evidence="1">Gnk2-homologous domain-containing protein</fullName>
    </recommendedName>
</protein>
<keyword evidence="3" id="KW-1185">Reference proteome</keyword>
<organism evidence="2 3">
    <name type="scientific">Zizania palustris</name>
    <name type="common">Northern wild rice</name>
    <dbReference type="NCBI Taxonomy" id="103762"/>
    <lineage>
        <taxon>Eukaryota</taxon>
        <taxon>Viridiplantae</taxon>
        <taxon>Streptophyta</taxon>
        <taxon>Embryophyta</taxon>
        <taxon>Tracheophyta</taxon>
        <taxon>Spermatophyta</taxon>
        <taxon>Magnoliopsida</taxon>
        <taxon>Liliopsida</taxon>
        <taxon>Poales</taxon>
        <taxon>Poaceae</taxon>
        <taxon>BOP clade</taxon>
        <taxon>Oryzoideae</taxon>
        <taxon>Oryzeae</taxon>
        <taxon>Zizaniinae</taxon>
        <taxon>Zizania</taxon>
    </lineage>
</organism>
<evidence type="ECO:0000313" key="3">
    <source>
        <dbReference type="Proteomes" id="UP000729402"/>
    </source>
</evidence>
<proteinExistence type="predicted"/>
<dbReference type="InterPro" id="IPR050581">
    <property type="entry name" value="CRR_secretory_protein"/>
</dbReference>